<dbReference type="Gene3D" id="3.40.50.1010">
    <property type="entry name" value="5'-nuclease"/>
    <property type="match status" value="1"/>
</dbReference>
<dbReference type="RefSeq" id="WP_010684716.1">
    <property type="nucleotide sequence ID" value="NZ_CP043538.1"/>
</dbReference>
<proteinExistence type="predicted"/>
<name>A0A6B9FGX5_9HYPH</name>
<dbReference type="SUPFAM" id="SSF88723">
    <property type="entry name" value="PIN domain-like"/>
    <property type="match status" value="1"/>
</dbReference>
<reference evidence="1 2" key="1">
    <citation type="journal article" date="2012" name="Genet. Mol. Biol.">
        <title>Analysis of 16S rRNA and mxaF genes revealing insights into Methylobacterium niche-specific plant association.</title>
        <authorList>
            <person name="Dourado M.N."/>
            <person name="Andreote F.D."/>
            <person name="Dini-Andreote F."/>
            <person name="Conti R."/>
            <person name="Araujo J.M."/>
            <person name="Araujo W.L."/>
        </authorList>
    </citation>
    <scope>NUCLEOTIDE SEQUENCE [LARGE SCALE GENOMIC DNA]</scope>
    <source>
        <strain evidence="1 2">SR1.6/6</strain>
    </source>
</reference>
<protein>
    <submittedName>
        <fullName evidence="1">PIN domain-containing protein</fullName>
    </submittedName>
</protein>
<dbReference type="KEGG" id="mmes:MMSR116_08725"/>
<dbReference type="AlphaFoldDB" id="A0A6B9FGX5"/>
<reference evidence="1 2" key="2">
    <citation type="journal article" date="2013" name="Genome Announc.">
        <title>Draft Genome Sequence of Methylobacterium mesophilicum Strain SR1.6/6, Isolated from Citrus sinensis.</title>
        <authorList>
            <person name="Marinho Almeida D."/>
            <person name="Dini-Andreote F."/>
            <person name="Camargo Neves A.A."/>
            <person name="Juca Ramos R.T."/>
            <person name="Andreote F.D."/>
            <person name="Carneiro A.R."/>
            <person name="Oliveira de Souza Lima A."/>
            <person name="Caracciolo Gomes de Sa P.H."/>
            <person name="Ribeiro Barbosa M.S."/>
            <person name="Araujo W.L."/>
            <person name="Silva A."/>
        </authorList>
    </citation>
    <scope>NUCLEOTIDE SEQUENCE [LARGE SCALE GENOMIC DNA]</scope>
    <source>
        <strain evidence="1 2">SR1.6/6</strain>
    </source>
</reference>
<dbReference type="EMBL" id="CP043538">
    <property type="protein sequence ID" value="QGY01951.1"/>
    <property type="molecule type" value="Genomic_DNA"/>
</dbReference>
<evidence type="ECO:0000313" key="1">
    <source>
        <dbReference type="EMBL" id="QGY01951.1"/>
    </source>
</evidence>
<dbReference type="OrthoDB" id="509251at2"/>
<gene>
    <name evidence="1" type="ORF">MMSR116_08725</name>
</gene>
<sequence length="235" mass="25502">MPNRVISTDQAATVVRSRILFDTNVWIMIEGFNQAAPRSKVEAYSAAYDALLRNGNEIVYNDYIINEFCNTCARIAYNAHLASGPKQIAFKDFRRSAAYEGVAAAIREACLNIVDAGRYIPIGPEHLGVMDIVDAACRARRDFTDVVIERFCRAEGILLMTDDADFAEADMMLISANKRLQIARAARAGSAGPGGEGALSGDIARVVTPDGSGACAVRDELSPWQREIASRPPGE</sequence>
<organism evidence="1 2">
    <name type="scientific">Methylobacterium mesophilicum SR1.6/6</name>
    <dbReference type="NCBI Taxonomy" id="908290"/>
    <lineage>
        <taxon>Bacteria</taxon>
        <taxon>Pseudomonadati</taxon>
        <taxon>Pseudomonadota</taxon>
        <taxon>Alphaproteobacteria</taxon>
        <taxon>Hyphomicrobiales</taxon>
        <taxon>Methylobacteriaceae</taxon>
        <taxon>Methylobacterium</taxon>
    </lineage>
</organism>
<accession>A0A6B9FGX5</accession>
<dbReference type="Proteomes" id="UP000012488">
    <property type="component" value="Chromosome"/>
</dbReference>
<dbReference type="InterPro" id="IPR029060">
    <property type="entry name" value="PIN-like_dom_sf"/>
</dbReference>
<evidence type="ECO:0000313" key="2">
    <source>
        <dbReference type="Proteomes" id="UP000012488"/>
    </source>
</evidence>